<dbReference type="NCBIfam" id="TIGR01428">
    <property type="entry name" value="HAD_type_II"/>
    <property type="match status" value="1"/>
</dbReference>
<dbReference type="SFLD" id="SFLDG01129">
    <property type="entry name" value="C1.5:_HAD__Beta-PGM__Phosphata"/>
    <property type="match status" value="1"/>
</dbReference>
<accession>A0A5B7ST08</accession>
<dbReference type="Gene3D" id="1.10.150.240">
    <property type="entry name" value="Putative phosphatase, domain 2"/>
    <property type="match status" value="1"/>
</dbReference>
<dbReference type="InterPro" id="IPR051540">
    <property type="entry name" value="S-2-haloacid_dehalogenase"/>
</dbReference>
<dbReference type="AlphaFoldDB" id="A0A5B7ST08"/>
<dbReference type="SFLD" id="SFLDS00003">
    <property type="entry name" value="Haloacid_Dehalogenase"/>
    <property type="match status" value="1"/>
</dbReference>
<dbReference type="PANTHER" id="PTHR43316:SF3">
    <property type="entry name" value="HALOACID DEHALOGENASE, TYPE II (AFU_ORTHOLOGUE AFUA_2G07750)-RELATED"/>
    <property type="match status" value="1"/>
</dbReference>
<evidence type="ECO:0000313" key="3">
    <source>
        <dbReference type="EMBL" id="QCX00459.1"/>
    </source>
</evidence>
<dbReference type="PANTHER" id="PTHR43316">
    <property type="entry name" value="HYDROLASE, HALOACID DELAHOGENASE-RELATED"/>
    <property type="match status" value="1"/>
</dbReference>
<keyword evidence="2" id="KW-0378">Hydrolase</keyword>
<dbReference type="InterPro" id="IPR006439">
    <property type="entry name" value="HAD-SF_hydro_IA"/>
</dbReference>
<reference evidence="3 4" key="1">
    <citation type="submission" date="2019-05" db="EMBL/GenBank/DDBJ databases">
        <title>Genome sequencing of F202Z8.</title>
        <authorList>
            <person name="Kwon Y.M."/>
        </authorList>
    </citation>
    <scope>NUCLEOTIDE SEQUENCE [LARGE SCALE GENOMIC DNA]</scope>
    <source>
        <strain evidence="3 4">F202Z8</strain>
    </source>
</reference>
<dbReference type="InterPro" id="IPR023198">
    <property type="entry name" value="PGP-like_dom2"/>
</dbReference>
<gene>
    <name evidence="3" type="ORF">FGM00_10170</name>
</gene>
<dbReference type="NCBIfam" id="TIGR01493">
    <property type="entry name" value="HAD-SF-IA-v2"/>
    <property type="match status" value="1"/>
</dbReference>
<dbReference type="InterPro" id="IPR023214">
    <property type="entry name" value="HAD_sf"/>
</dbReference>
<sequence>MKQTLAFDVYGTLIDTSGVLQTLEDCIGSEAPSFMKAWRNKQLEYSFRRGLMHTFVDFSVVTREALEYCCLLLRQPLNSNQIERLMDAYKVLPAFEDVAAGLQGLPSKNFEKYAFSNGSATAVSRLLENANITTLFDGVVSVEKIKMFKPSPIVYQHFNDSTDSIKDNTWLISGNTFDVMGAISYGMKGVWVRRSADAVFDPWGITPTAIISNLEELKHIL</sequence>
<dbReference type="InterPro" id="IPR041492">
    <property type="entry name" value="HAD_2"/>
</dbReference>
<dbReference type="InterPro" id="IPR006328">
    <property type="entry name" value="2-HAD"/>
</dbReference>
<dbReference type="PRINTS" id="PR00413">
    <property type="entry name" value="HADHALOGNASE"/>
</dbReference>
<comment type="similarity">
    <text evidence="1">Belongs to the HAD-like hydrolase superfamily. S-2-haloalkanoic acid dehalogenase family.</text>
</comment>
<dbReference type="Proteomes" id="UP000310017">
    <property type="component" value="Chromosome"/>
</dbReference>
<dbReference type="CDD" id="cd02588">
    <property type="entry name" value="HAD_L2-DEX"/>
    <property type="match status" value="1"/>
</dbReference>
<dbReference type="RefSeq" id="WP_138852804.1">
    <property type="nucleotide sequence ID" value="NZ_CP040710.1"/>
</dbReference>
<dbReference type="OrthoDB" id="264363at2"/>
<dbReference type="SUPFAM" id="SSF56784">
    <property type="entry name" value="HAD-like"/>
    <property type="match status" value="1"/>
</dbReference>
<protein>
    <submittedName>
        <fullName evidence="3">Haloacid dehalogenase type II</fullName>
    </submittedName>
</protein>
<dbReference type="KEGG" id="asag:FGM00_10170"/>
<dbReference type="InterPro" id="IPR036412">
    <property type="entry name" value="HAD-like_sf"/>
</dbReference>
<dbReference type="GO" id="GO:0019120">
    <property type="term" value="F:hydrolase activity, acting on acid halide bonds, in C-halide compounds"/>
    <property type="evidence" value="ECO:0007669"/>
    <property type="project" value="InterPro"/>
</dbReference>
<dbReference type="EMBL" id="CP040710">
    <property type="protein sequence ID" value="QCX00459.1"/>
    <property type="molecule type" value="Genomic_DNA"/>
</dbReference>
<dbReference type="Gene3D" id="3.40.50.1000">
    <property type="entry name" value="HAD superfamily/HAD-like"/>
    <property type="match status" value="1"/>
</dbReference>
<dbReference type="Pfam" id="PF13419">
    <property type="entry name" value="HAD_2"/>
    <property type="match status" value="1"/>
</dbReference>
<name>A0A5B7ST08_9FLAO</name>
<evidence type="ECO:0000313" key="4">
    <source>
        <dbReference type="Proteomes" id="UP000310017"/>
    </source>
</evidence>
<organism evidence="3 4">
    <name type="scientific">Aggregatimonas sangjinii</name>
    <dbReference type="NCBI Taxonomy" id="2583587"/>
    <lineage>
        <taxon>Bacteria</taxon>
        <taxon>Pseudomonadati</taxon>
        <taxon>Bacteroidota</taxon>
        <taxon>Flavobacteriia</taxon>
        <taxon>Flavobacteriales</taxon>
        <taxon>Flavobacteriaceae</taxon>
        <taxon>Aggregatimonas</taxon>
    </lineage>
</organism>
<keyword evidence="4" id="KW-1185">Reference proteome</keyword>
<evidence type="ECO:0000256" key="1">
    <source>
        <dbReference type="ARBA" id="ARBA00008106"/>
    </source>
</evidence>
<evidence type="ECO:0000256" key="2">
    <source>
        <dbReference type="ARBA" id="ARBA00022801"/>
    </source>
</evidence>
<proteinExistence type="inferred from homology"/>